<comment type="caution">
    <text evidence="1">The sequence shown here is derived from an EMBL/GenBank/DDBJ whole genome shotgun (WGS) entry which is preliminary data.</text>
</comment>
<evidence type="ECO:0000313" key="2">
    <source>
        <dbReference type="Proteomes" id="UP000299102"/>
    </source>
</evidence>
<protein>
    <submittedName>
        <fullName evidence="1">Uncharacterized protein</fullName>
    </submittedName>
</protein>
<gene>
    <name evidence="1" type="ORF">EVAR_85247_1</name>
</gene>
<sequence length="274" mass="29850">MTKMNGDATQRDHHQKISIDNLANGGIDKKVKKQTTLCDDEAKDPKISIDFINDNRGHSKSSIYTKNSVNDITNDNIQLDINENDYTKQPEGEQHENAKNSIVLNGVTSKRNETNVTAHSAITNTALQKALTLQSTLDKVAAEGEPEAGISNFIVSAESTAGDLKLSEFVGIGSSCGKYVRGPFLRVSARASGFRVPSVPVESVSIKRKQRTVALKGHANVIATSDRRTSTAGVVCRRRLYCARSVRASGRRAAKNRALSPLDTFTKESVTYDQ</sequence>
<evidence type="ECO:0000313" key="1">
    <source>
        <dbReference type="EMBL" id="GBP44093.1"/>
    </source>
</evidence>
<dbReference type="EMBL" id="BGZK01000446">
    <property type="protein sequence ID" value="GBP44093.1"/>
    <property type="molecule type" value="Genomic_DNA"/>
</dbReference>
<organism evidence="1 2">
    <name type="scientific">Eumeta variegata</name>
    <name type="common">Bagworm moth</name>
    <name type="synonym">Eumeta japonica</name>
    <dbReference type="NCBI Taxonomy" id="151549"/>
    <lineage>
        <taxon>Eukaryota</taxon>
        <taxon>Metazoa</taxon>
        <taxon>Ecdysozoa</taxon>
        <taxon>Arthropoda</taxon>
        <taxon>Hexapoda</taxon>
        <taxon>Insecta</taxon>
        <taxon>Pterygota</taxon>
        <taxon>Neoptera</taxon>
        <taxon>Endopterygota</taxon>
        <taxon>Lepidoptera</taxon>
        <taxon>Glossata</taxon>
        <taxon>Ditrysia</taxon>
        <taxon>Tineoidea</taxon>
        <taxon>Psychidae</taxon>
        <taxon>Oiketicinae</taxon>
        <taxon>Eumeta</taxon>
    </lineage>
</organism>
<dbReference type="Proteomes" id="UP000299102">
    <property type="component" value="Unassembled WGS sequence"/>
</dbReference>
<accession>A0A4C1VZ65</accession>
<reference evidence="1 2" key="1">
    <citation type="journal article" date="2019" name="Commun. Biol.">
        <title>The bagworm genome reveals a unique fibroin gene that provides high tensile strength.</title>
        <authorList>
            <person name="Kono N."/>
            <person name="Nakamura H."/>
            <person name="Ohtoshi R."/>
            <person name="Tomita M."/>
            <person name="Numata K."/>
            <person name="Arakawa K."/>
        </authorList>
    </citation>
    <scope>NUCLEOTIDE SEQUENCE [LARGE SCALE GENOMIC DNA]</scope>
</reference>
<keyword evidence="2" id="KW-1185">Reference proteome</keyword>
<dbReference type="AlphaFoldDB" id="A0A4C1VZ65"/>
<name>A0A4C1VZ65_EUMVA</name>
<proteinExistence type="predicted"/>